<sequence length="170" mass="19150">MAIYLSPEHRLSMQTHAETAYPEECCGLLLGQIQSSNPPIKIVSEVRAMRNIWDKESALNFQLPSGSHASSQEVHGVSKIDRYSIDPQEMLDVQQKARECRLEIIGIYHSHPDARAVPSAFDEAIAWPLYSYAIVSVFQGQTEDLQSWLLDAKGSFQSEPIHLLETKQIL</sequence>
<dbReference type="SUPFAM" id="SSF102712">
    <property type="entry name" value="JAB1/MPN domain"/>
    <property type="match status" value="1"/>
</dbReference>
<evidence type="ECO:0000313" key="8">
    <source>
        <dbReference type="Proteomes" id="UP000249467"/>
    </source>
</evidence>
<evidence type="ECO:0000313" key="7">
    <source>
        <dbReference type="EMBL" id="PZO35929.1"/>
    </source>
</evidence>
<organism evidence="7 8">
    <name type="scientific">Pseudanabaena frigida</name>
    <dbReference type="NCBI Taxonomy" id="945775"/>
    <lineage>
        <taxon>Bacteria</taxon>
        <taxon>Bacillati</taxon>
        <taxon>Cyanobacteriota</taxon>
        <taxon>Cyanophyceae</taxon>
        <taxon>Pseudanabaenales</taxon>
        <taxon>Pseudanabaenaceae</taxon>
        <taxon>Pseudanabaena</taxon>
    </lineage>
</organism>
<keyword evidence="3" id="KW-0378">Hydrolase</keyword>
<dbReference type="EMBL" id="QBML01000047">
    <property type="protein sequence ID" value="PZO35929.1"/>
    <property type="molecule type" value="Genomic_DNA"/>
</dbReference>
<dbReference type="SMART" id="SM00232">
    <property type="entry name" value="JAB_MPN"/>
    <property type="match status" value="1"/>
</dbReference>
<protein>
    <recommendedName>
        <fullName evidence="6">MPN domain-containing protein</fullName>
    </recommendedName>
</protein>
<keyword evidence="4" id="KW-0862">Zinc</keyword>
<dbReference type="PANTHER" id="PTHR34858">
    <property type="entry name" value="CYSO-CYSTEINE PEPTIDASE"/>
    <property type="match status" value="1"/>
</dbReference>
<evidence type="ECO:0000256" key="1">
    <source>
        <dbReference type="ARBA" id="ARBA00022670"/>
    </source>
</evidence>
<dbReference type="InterPro" id="IPR051929">
    <property type="entry name" value="VirAsm_ModProt"/>
</dbReference>
<evidence type="ECO:0000256" key="5">
    <source>
        <dbReference type="ARBA" id="ARBA00023049"/>
    </source>
</evidence>
<reference evidence="7 8" key="1">
    <citation type="submission" date="2018-04" db="EMBL/GenBank/DDBJ databases">
        <authorList>
            <person name="Go L.Y."/>
            <person name="Mitchell J.A."/>
        </authorList>
    </citation>
    <scope>NUCLEOTIDE SEQUENCE [LARGE SCALE GENOMIC DNA]</scope>
    <source>
        <strain evidence="7">ULC066bin1</strain>
    </source>
</reference>
<keyword evidence="2" id="KW-0479">Metal-binding</keyword>
<dbReference type="InterPro" id="IPR028090">
    <property type="entry name" value="JAB_dom_prok"/>
</dbReference>
<dbReference type="InterPro" id="IPR037518">
    <property type="entry name" value="MPN"/>
</dbReference>
<keyword evidence="1" id="KW-0645">Protease</keyword>
<dbReference type="GO" id="GO:0008270">
    <property type="term" value="F:zinc ion binding"/>
    <property type="evidence" value="ECO:0007669"/>
    <property type="project" value="TreeGrafter"/>
</dbReference>
<keyword evidence="5" id="KW-0482">Metalloprotease</keyword>
<gene>
    <name evidence="7" type="ORF">DCF19_22700</name>
</gene>
<dbReference type="Pfam" id="PF14464">
    <property type="entry name" value="Prok-JAB"/>
    <property type="match status" value="1"/>
</dbReference>
<dbReference type="PANTHER" id="PTHR34858:SF1">
    <property type="entry name" value="CYSO-CYSTEINE PEPTIDASE"/>
    <property type="match status" value="1"/>
</dbReference>
<dbReference type="CDD" id="cd08070">
    <property type="entry name" value="MPN_like"/>
    <property type="match status" value="1"/>
</dbReference>
<dbReference type="PROSITE" id="PS50249">
    <property type="entry name" value="MPN"/>
    <property type="match status" value="1"/>
</dbReference>
<proteinExistence type="predicted"/>
<comment type="caution">
    <text evidence="7">The sequence shown here is derived from an EMBL/GenBank/DDBJ whole genome shotgun (WGS) entry which is preliminary data.</text>
</comment>
<evidence type="ECO:0000256" key="3">
    <source>
        <dbReference type="ARBA" id="ARBA00022801"/>
    </source>
</evidence>
<reference evidence="7 8" key="2">
    <citation type="submission" date="2018-06" db="EMBL/GenBank/DDBJ databases">
        <title>Metagenomic assembly of (sub)arctic Cyanobacteria and their associated microbiome from non-axenic cultures.</title>
        <authorList>
            <person name="Baurain D."/>
        </authorList>
    </citation>
    <scope>NUCLEOTIDE SEQUENCE [LARGE SCALE GENOMIC DNA]</scope>
    <source>
        <strain evidence="7">ULC066bin1</strain>
    </source>
</reference>
<dbReference type="GO" id="GO:0008235">
    <property type="term" value="F:metalloexopeptidase activity"/>
    <property type="evidence" value="ECO:0007669"/>
    <property type="project" value="TreeGrafter"/>
</dbReference>
<dbReference type="GO" id="GO:0006508">
    <property type="term" value="P:proteolysis"/>
    <property type="evidence" value="ECO:0007669"/>
    <property type="project" value="UniProtKB-KW"/>
</dbReference>
<name>A0A2W4W1L2_9CYAN</name>
<accession>A0A2W4W1L2</accession>
<dbReference type="InterPro" id="IPR000555">
    <property type="entry name" value="JAMM/MPN+_dom"/>
</dbReference>
<evidence type="ECO:0000256" key="4">
    <source>
        <dbReference type="ARBA" id="ARBA00022833"/>
    </source>
</evidence>
<dbReference type="Proteomes" id="UP000249467">
    <property type="component" value="Unassembled WGS sequence"/>
</dbReference>
<dbReference type="Gene3D" id="3.40.140.10">
    <property type="entry name" value="Cytidine Deaminase, domain 2"/>
    <property type="match status" value="1"/>
</dbReference>
<feature type="domain" description="MPN" evidence="6">
    <location>
        <begin position="3"/>
        <end position="162"/>
    </location>
</feature>
<evidence type="ECO:0000256" key="2">
    <source>
        <dbReference type="ARBA" id="ARBA00022723"/>
    </source>
</evidence>
<evidence type="ECO:0000259" key="6">
    <source>
        <dbReference type="PROSITE" id="PS50249"/>
    </source>
</evidence>
<dbReference type="AlphaFoldDB" id="A0A2W4W1L2"/>
<dbReference type="FunFam" id="3.40.140.10:FF:000085">
    <property type="entry name" value="Mov34/MPN/PAD-1 family protein"/>
    <property type="match status" value="1"/>
</dbReference>